<keyword evidence="1" id="KW-1133">Transmembrane helix</keyword>
<gene>
    <name evidence="2" type="ORF">ATZ36_08215</name>
</gene>
<comment type="caution">
    <text evidence="2">The sequence shown here is derived from an EMBL/GenBank/DDBJ whole genome shotgun (WGS) entry which is preliminary data.</text>
</comment>
<feature type="transmembrane region" description="Helical" evidence="1">
    <location>
        <begin position="76"/>
        <end position="94"/>
    </location>
</feature>
<dbReference type="PROSITE" id="PS51257">
    <property type="entry name" value="PROKAR_LIPOPROTEIN"/>
    <property type="match status" value="1"/>
</dbReference>
<keyword evidence="1" id="KW-0812">Transmembrane</keyword>
<dbReference type="AlphaFoldDB" id="A0A1E5IHL8"/>
<accession>A0A1E5IHL8</accession>
<dbReference type="Proteomes" id="UP000095237">
    <property type="component" value="Unassembled WGS sequence"/>
</dbReference>
<name>A0A1E5IHL8_ENDTX</name>
<sequence>MIKMKKSISLILTMFLLLLTVTACSKGRKLVSPPVDSELEIATQSVSKTKSGEKKEEKIEETKIDYWEWAVWRAKIVAYTAVAVISGYFVFQLTEDINNFK</sequence>
<evidence type="ECO:0000313" key="3">
    <source>
        <dbReference type="Proteomes" id="UP000095237"/>
    </source>
</evidence>
<evidence type="ECO:0008006" key="4">
    <source>
        <dbReference type="Google" id="ProtNLM"/>
    </source>
</evidence>
<organism evidence="2 3">
    <name type="scientific">Endomicrobium trichonymphae</name>
    <dbReference type="NCBI Taxonomy" id="1408204"/>
    <lineage>
        <taxon>Bacteria</taxon>
        <taxon>Pseudomonadati</taxon>
        <taxon>Elusimicrobiota</taxon>
        <taxon>Endomicrobiia</taxon>
        <taxon>Endomicrobiales</taxon>
        <taxon>Endomicrobiaceae</taxon>
        <taxon>Candidatus Endomicrobiellum</taxon>
    </lineage>
</organism>
<evidence type="ECO:0000256" key="1">
    <source>
        <dbReference type="SAM" id="Phobius"/>
    </source>
</evidence>
<proteinExistence type="predicted"/>
<keyword evidence="3" id="KW-1185">Reference proteome</keyword>
<reference evidence="2 3" key="1">
    <citation type="submission" date="2015-11" db="EMBL/GenBank/DDBJ databases">
        <title>Evidence for parallel genomic evolution in an endosymbiosis of termite gut flagellates.</title>
        <authorList>
            <person name="Zheng H."/>
        </authorList>
    </citation>
    <scope>NUCLEOTIDE SEQUENCE [LARGE SCALE GENOMIC DNA]</scope>
    <source>
        <strain evidence="2 3">CET450</strain>
    </source>
</reference>
<dbReference type="EMBL" id="LNVX01000610">
    <property type="protein sequence ID" value="OEG69663.1"/>
    <property type="molecule type" value="Genomic_DNA"/>
</dbReference>
<keyword evidence="1" id="KW-0472">Membrane</keyword>
<evidence type="ECO:0000313" key="2">
    <source>
        <dbReference type="EMBL" id="OEG69663.1"/>
    </source>
</evidence>
<protein>
    <recommendedName>
        <fullName evidence="4">Lipoprotein</fullName>
    </recommendedName>
</protein>